<dbReference type="OrthoDB" id="9822060at2"/>
<protein>
    <submittedName>
        <fullName evidence="1">Uncharacterized protein</fullName>
    </submittedName>
</protein>
<dbReference type="AlphaFoldDB" id="A0A1T4M8C9"/>
<reference evidence="1 2" key="1">
    <citation type="submission" date="2017-02" db="EMBL/GenBank/DDBJ databases">
        <authorList>
            <person name="Peterson S.W."/>
        </authorList>
    </citation>
    <scope>NUCLEOTIDE SEQUENCE [LARGE SCALE GENOMIC DNA]</scope>
    <source>
        <strain evidence="1 2">ATCC BAA-908</strain>
    </source>
</reference>
<dbReference type="RefSeq" id="WP_078933786.1">
    <property type="nucleotide sequence ID" value="NZ_FUWG01000014.1"/>
</dbReference>
<dbReference type="GeneID" id="78317167"/>
<accession>A0A1T4M8C9</accession>
<sequence length="174" mass="20556">MKKNRPKKYEESLKNCILLARIEFFTISADPEDEYQCQLAEKIFQTQRKIEKKQKDSGLFGGRYGVKWYQQIFTRLAANLGISKMCPIYRLPGFYAFDNADPCRVYQKWCATIDGLFSKSDIDLIVSVALKNDDNFYEYGVKAWENMQEQKRWNLAGELISIWRYWKKKITGND</sequence>
<dbReference type="STRING" id="261392.SAMN02745149_01886"/>
<evidence type="ECO:0000313" key="1">
    <source>
        <dbReference type="EMBL" id="SJZ63038.1"/>
    </source>
</evidence>
<organism evidence="1 2">
    <name type="scientific">Treponema porcinum</name>
    <dbReference type="NCBI Taxonomy" id="261392"/>
    <lineage>
        <taxon>Bacteria</taxon>
        <taxon>Pseudomonadati</taxon>
        <taxon>Spirochaetota</taxon>
        <taxon>Spirochaetia</taxon>
        <taxon>Spirochaetales</taxon>
        <taxon>Treponemataceae</taxon>
        <taxon>Treponema</taxon>
    </lineage>
</organism>
<dbReference type="EMBL" id="FUWG01000014">
    <property type="protein sequence ID" value="SJZ63038.1"/>
    <property type="molecule type" value="Genomic_DNA"/>
</dbReference>
<dbReference type="Proteomes" id="UP000190423">
    <property type="component" value="Unassembled WGS sequence"/>
</dbReference>
<evidence type="ECO:0000313" key="2">
    <source>
        <dbReference type="Proteomes" id="UP000190423"/>
    </source>
</evidence>
<gene>
    <name evidence="1" type="ORF">SAMN02745149_01886</name>
</gene>
<keyword evidence="2" id="KW-1185">Reference proteome</keyword>
<name>A0A1T4M8C9_TREPO</name>
<proteinExistence type="predicted"/>